<evidence type="ECO:0000256" key="3">
    <source>
        <dbReference type="ARBA" id="ARBA00022692"/>
    </source>
</evidence>
<dbReference type="GO" id="GO:0046872">
    <property type="term" value="F:metal ion binding"/>
    <property type="evidence" value="ECO:0007669"/>
    <property type="project" value="UniProtKB-KW"/>
</dbReference>
<feature type="binding site" evidence="6">
    <location>
        <position position="87"/>
    </location>
    <ligand>
        <name>Zn(2+)</name>
        <dbReference type="ChEBI" id="CHEBI:29105"/>
    </ligand>
</feature>
<accession>A0A239YGX8</accession>
<dbReference type="NCBIfam" id="TIGR01065">
    <property type="entry name" value="hlyIII"/>
    <property type="match status" value="1"/>
</dbReference>
<keyword evidence="4 7" id="KW-1133">Transmembrane helix</keyword>
<gene>
    <name evidence="8" type="primary">yqfA</name>
    <name evidence="8" type="ORF">SAMEA4384403_00345</name>
</gene>
<dbReference type="EMBL" id="LT906462">
    <property type="protein sequence ID" value="SNV57498.1"/>
    <property type="molecule type" value="Genomic_DNA"/>
</dbReference>
<feature type="binding site" evidence="6">
    <location>
        <position position="210"/>
    </location>
    <ligand>
        <name>Zn(2+)</name>
        <dbReference type="ChEBI" id="CHEBI:29105"/>
    </ligand>
</feature>
<dbReference type="GO" id="GO:0016020">
    <property type="term" value="C:membrane"/>
    <property type="evidence" value="ECO:0007669"/>
    <property type="project" value="InterPro"/>
</dbReference>
<evidence type="ECO:0000256" key="4">
    <source>
        <dbReference type="ARBA" id="ARBA00022989"/>
    </source>
</evidence>
<name>A0A239YGX8_9STAP</name>
<feature type="transmembrane region" description="Helical" evidence="7">
    <location>
        <begin position="33"/>
        <end position="54"/>
    </location>
</feature>
<keyword evidence="6" id="KW-0479">Metal-binding</keyword>
<evidence type="ECO:0000256" key="2">
    <source>
        <dbReference type="ARBA" id="ARBA00008488"/>
    </source>
</evidence>
<reference evidence="8 9" key="1">
    <citation type="submission" date="2017-06" db="EMBL/GenBank/DDBJ databases">
        <authorList>
            <consortium name="Pathogen Informatics"/>
        </authorList>
    </citation>
    <scope>NUCLEOTIDE SEQUENCE [LARGE SCALE GENOMIC DNA]</scope>
    <source>
        <strain evidence="8 9">NCTC13839</strain>
    </source>
</reference>
<comment type="subcellular location">
    <subcellularLocation>
        <location evidence="1">Endomembrane system</location>
        <topology evidence="1">Multi-pass membrane protein</topology>
    </subcellularLocation>
</comment>
<organism evidence="8 9">
    <name type="scientific">Mammaliicoccus stepanovicii</name>
    <dbReference type="NCBI Taxonomy" id="643214"/>
    <lineage>
        <taxon>Bacteria</taxon>
        <taxon>Bacillati</taxon>
        <taxon>Bacillota</taxon>
        <taxon>Bacilli</taxon>
        <taxon>Bacillales</taxon>
        <taxon>Staphylococcaceae</taxon>
        <taxon>Mammaliicoccus</taxon>
    </lineage>
</organism>
<dbReference type="RefSeq" id="WP_095085899.1">
    <property type="nucleotide sequence ID" value="NZ_BMDM01000007.1"/>
</dbReference>
<dbReference type="OrthoDB" id="9813689at2"/>
<evidence type="ECO:0000256" key="1">
    <source>
        <dbReference type="ARBA" id="ARBA00004127"/>
    </source>
</evidence>
<protein>
    <submittedName>
        <fullName evidence="8">Putative hemolysin III</fullName>
    </submittedName>
</protein>
<comment type="similarity">
    <text evidence="2">Belongs to the UPF0073 (Hly-III) family.</text>
</comment>
<evidence type="ECO:0000256" key="5">
    <source>
        <dbReference type="ARBA" id="ARBA00023136"/>
    </source>
</evidence>
<dbReference type="GO" id="GO:0140911">
    <property type="term" value="F:pore-forming activity"/>
    <property type="evidence" value="ECO:0007669"/>
    <property type="project" value="InterPro"/>
</dbReference>
<dbReference type="GO" id="GO:0012505">
    <property type="term" value="C:endomembrane system"/>
    <property type="evidence" value="ECO:0007669"/>
    <property type="project" value="UniProtKB-SubCell"/>
</dbReference>
<evidence type="ECO:0000256" key="6">
    <source>
        <dbReference type="PIRSR" id="PIRSR604254-1"/>
    </source>
</evidence>
<feature type="transmembrane region" description="Helical" evidence="7">
    <location>
        <begin position="126"/>
        <end position="144"/>
    </location>
</feature>
<dbReference type="PANTHER" id="PTHR20855">
    <property type="entry name" value="ADIPOR/PROGESTIN RECEPTOR-RELATED"/>
    <property type="match status" value="1"/>
</dbReference>
<proteinExistence type="inferred from homology"/>
<feature type="transmembrane region" description="Helical" evidence="7">
    <location>
        <begin position="213"/>
        <end position="231"/>
    </location>
</feature>
<dbReference type="PANTHER" id="PTHR20855:SF129">
    <property type="entry name" value="HEMOLYSIN-3 HOMOLOG"/>
    <property type="match status" value="1"/>
</dbReference>
<dbReference type="Pfam" id="PF03006">
    <property type="entry name" value="HlyIII"/>
    <property type="match status" value="1"/>
</dbReference>
<dbReference type="InterPro" id="IPR005744">
    <property type="entry name" value="Hy-lIII"/>
</dbReference>
<dbReference type="InterPro" id="IPR004254">
    <property type="entry name" value="AdipoR/HlyIII-related"/>
</dbReference>
<dbReference type="KEGG" id="sste:SAMEA4384403_0345"/>
<feature type="transmembrane region" description="Helical" evidence="7">
    <location>
        <begin position="69"/>
        <end position="89"/>
    </location>
</feature>
<feature type="binding site" evidence="6">
    <location>
        <position position="214"/>
    </location>
    <ligand>
        <name>Zn(2+)</name>
        <dbReference type="ChEBI" id="CHEBI:29105"/>
    </ligand>
</feature>
<evidence type="ECO:0000256" key="7">
    <source>
        <dbReference type="SAM" id="Phobius"/>
    </source>
</evidence>
<dbReference type="AlphaFoldDB" id="A0A239YGX8"/>
<dbReference type="Proteomes" id="UP000242084">
    <property type="component" value="Chromosome 1"/>
</dbReference>
<feature type="transmembrane region" description="Helical" evidence="7">
    <location>
        <begin position="181"/>
        <end position="201"/>
    </location>
</feature>
<evidence type="ECO:0000313" key="8">
    <source>
        <dbReference type="EMBL" id="SNV57498.1"/>
    </source>
</evidence>
<keyword evidence="3 7" id="KW-0812">Transmembrane</keyword>
<sequence>MDQIKNAQSHQGKSEKVKEAFKDIMPLSFGEEVGNAVSHGIPAFILLFFLPYAAVESYIQDGALKSTSVSIYIISIMLMFLSSAIYHSMSSSSPQKYILRIIDHSMIYIAICGTYTPIALSLVGGWLGWVIMAVQWGITIWGIIYKSTAKNVNHKLSLAMYLIMGWMCVLMLPSIFNKASIIFMVFILLGGISYTVGAWFYAQKDRKYFHMIWHFFILIASIFHFLAIMYFM</sequence>
<keyword evidence="5 7" id="KW-0472">Membrane</keyword>
<evidence type="ECO:0000313" key="9">
    <source>
        <dbReference type="Proteomes" id="UP000242084"/>
    </source>
</evidence>
<feature type="transmembrane region" description="Helical" evidence="7">
    <location>
        <begin position="101"/>
        <end position="120"/>
    </location>
</feature>
<feature type="transmembrane region" description="Helical" evidence="7">
    <location>
        <begin position="156"/>
        <end position="175"/>
    </location>
</feature>
<keyword evidence="6" id="KW-0862">Zinc</keyword>
<keyword evidence="9" id="KW-1185">Reference proteome</keyword>